<dbReference type="AlphaFoldDB" id="A0A0K1PD42"/>
<protein>
    <submittedName>
        <fullName evidence="2">Membrane protein, putative</fullName>
    </submittedName>
</protein>
<dbReference type="OrthoDB" id="9773014at2"/>
<accession>A0A0K1PD42</accession>
<organism evidence="2 3">
    <name type="scientific">Vulgatibacter incomptus</name>
    <dbReference type="NCBI Taxonomy" id="1391653"/>
    <lineage>
        <taxon>Bacteria</taxon>
        <taxon>Pseudomonadati</taxon>
        <taxon>Myxococcota</taxon>
        <taxon>Myxococcia</taxon>
        <taxon>Myxococcales</taxon>
        <taxon>Cystobacterineae</taxon>
        <taxon>Vulgatibacteraceae</taxon>
        <taxon>Vulgatibacter</taxon>
    </lineage>
</organism>
<dbReference type="Proteomes" id="UP000055590">
    <property type="component" value="Chromosome"/>
</dbReference>
<reference evidence="2 3" key="1">
    <citation type="submission" date="2015-08" db="EMBL/GenBank/DDBJ databases">
        <authorList>
            <person name="Babu N.S."/>
            <person name="Beckwith C.J."/>
            <person name="Beseler K.G."/>
            <person name="Brison A."/>
            <person name="Carone J.V."/>
            <person name="Caskin T.P."/>
            <person name="Diamond M."/>
            <person name="Durham M.E."/>
            <person name="Foxe J.M."/>
            <person name="Go M."/>
            <person name="Henderson B.A."/>
            <person name="Jones I.B."/>
            <person name="McGettigan J.A."/>
            <person name="Micheletti S.J."/>
            <person name="Nasrallah M.E."/>
            <person name="Ortiz D."/>
            <person name="Piller C.R."/>
            <person name="Privatt S.R."/>
            <person name="Schneider S.L."/>
            <person name="Sharp S."/>
            <person name="Smith T.C."/>
            <person name="Stanton J.D."/>
            <person name="Ullery H.E."/>
            <person name="Wilson R.J."/>
            <person name="Serrano M.G."/>
            <person name="Buck G."/>
            <person name="Lee V."/>
            <person name="Wang Y."/>
            <person name="Carvalho R."/>
            <person name="Voegtly L."/>
            <person name="Shi R."/>
            <person name="Duckworth R."/>
            <person name="Johnson A."/>
            <person name="Loviza R."/>
            <person name="Walstead R."/>
            <person name="Shah Z."/>
            <person name="Kiflezghi M."/>
            <person name="Wade K."/>
            <person name="Ball S.L."/>
            <person name="Bradley K.W."/>
            <person name="Asai D.J."/>
            <person name="Bowman C.A."/>
            <person name="Russell D.A."/>
            <person name="Pope W.H."/>
            <person name="Jacobs-Sera D."/>
            <person name="Hendrix R.W."/>
            <person name="Hatfull G.F."/>
        </authorList>
    </citation>
    <scope>NUCLEOTIDE SEQUENCE [LARGE SCALE GENOMIC DNA]</scope>
    <source>
        <strain evidence="2 3">DSM 27710</strain>
    </source>
</reference>
<sequence length="251" mass="27833">MNERDVSRAPLARALLIALLIVAIPQGAAAFGETSRLVFVQGKYAGDWNPRPSALRRLAFEIGTRTSIATVPEEKALPLDSPEVFRHPFLYLAGKRELPPLSAAEVDNLRRYLTYGGFLLCDDAGDGRFAASCERELARILPGRTAGRIPAEHVLYKSFYLVNHPAGRTLASPYLSAYSEGSRLMAVVSANDLGGAWARDELGSWEYEVVPGGESQREIAFRLGVNIVMYSMCTDYKDDQVHLPFIMKRRR</sequence>
<proteinExistence type="predicted"/>
<dbReference type="InterPro" id="IPR025297">
    <property type="entry name" value="DUF4159"/>
</dbReference>
<evidence type="ECO:0000313" key="3">
    <source>
        <dbReference type="Proteomes" id="UP000055590"/>
    </source>
</evidence>
<dbReference type="EMBL" id="CP012332">
    <property type="protein sequence ID" value="AKU91463.1"/>
    <property type="molecule type" value="Genomic_DNA"/>
</dbReference>
<dbReference type="STRING" id="1391653.AKJ08_1850"/>
<feature type="domain" description="DUF4159" evidence="1">
    <location>
        <begin position="43"/>
        <end position="232"/>
    </location>
</feature>
<dbReference type="Gene3D" id="3.40.50.12140">
    <property type="entry name" value="Domain of unknown function DUF4159"/>
    <property type="match status" value="1"/>
</dbReference>
<gene>
    <name evidence="2" type="ORF">AKJ08_1850</name>
</gene>
<evidence type="ECO:0000259" key="1">
    <source>
        <dbReference type="Pfam" id="PF13709"/>
    </source>
</evidence>
<name>A0A0K1PD42_9BACT</name>
<dbReference type="Pfam" id="PF13709">
    <property type="entry name" value="DUF4159"/>
    <property type="match status" value="1"/>
</dbReference>
<keyword evidence="3" id="KW-1185">Reference proteome</keyword>
<evidence type="ECO:0000313" key="2">
    <source>
        <dbReference type="EMBL" id="AKU91463.1"/>
    </source>
</evidence>
<dbReference type="KEGG" id="vin:AKJ08_1850"/>
<dbReference type="RefSeq" id="WP_050725767.1">
    <property type="nucleotide sequence ID" value="NZ_CP012332.1"/>
</dbReference>